<dbReference type="EMBL" id="LAVV01006728">
    <property type="protein sequence ID" value="KNZ58579.1"/>
    <property type="molecule type" value="Genomic_DNA"/>
</dbReference>
<keyword evidence="2" id="KW-1185">Reference proteome</keyword>
<proteinExistence type="predicted"/>
<protein>
    <submittedName>
        <fullName evidence="1">Uncharacterized protein</fullName>
    </submittedName>
</protein>
<reference evidence="1 2" key="1">
    <citation type="submission" date="2015-08" db="EMBL/GenBank/DDBJ databases">
        <title>Next Generation Sequencing and Analysis of the Genome of Puccinia sorghi L Schw, the Causal Agent of Maize Common Rust.</title>
        <authorList>
            <person name="Rochi L."/>
            <person name="Burguener G."/>
            <person name="Darino M."/>
            <person name="Turjanski A."/>
            <person name="Kreff E."/>
            <person name="Dieguez M.J."/>
            <person name="Sacco F."/>
        </authorList>
    </citation>
    <scope>NUCLEOTIDE SEQUENCE [LARGE SCALE GENOMIC DNA]</scope>
    <source>
        <strain evidence="1 2">RO10H11247</strain>
    </source>
</reference>
<dbReference type="AlphaFoldDB" id="A0A0L6VCY5"/>
<dbReference type="Proteomes" id="UP000037035">
    <property type="component" value="Unassembled WGS sequence"/>
</dbReference>
<name>A0A0L6VCY5_9BASI</name>
<gene>
    <name evidence="1" type="ORF">VP01_1901g2</name>
</gene>
<comment type="caution">
    <text evidence="1">The sequence shown here is derived from an EMBL/GenBank/DDBJ whole genome shotgun (WGS) entry which is preliminary data.</text>
</comment>
<accession>A0A0L6VCY5</accession>
<sequence>MAESQIKVYFKSLGTQSLIFLQLHVVIEPCLSITKIMFTSLTELSLPFLSLFYSTLSIDTSNLTIVSSHSFSMPPPEIHLVRLLPAHSLSSIRNDSIPSCISKNTCQKGFCFQSRVAARSLGTFWSPSGGVRWLGWSFLHFIKVLVVVKDVILGYIQYTCQISMAISNAVTPRMTLTPHPKARVAVGFCDRIICVLVCLKKLPYLEIAYTHTSPASFHGNSQQCNTKGYEACSNQQVCQVSQNEIDPMSEGERTIEPPCSHKVKWNKRKSNNMCMTSYYYVIKVVIKYGSGMKVSICIVLCNESCSLLQKCHHVKCGGACTETSPAETTERINRYKSFETIYWRISFDLGGASHDNLIEMSKVPNLQVEVHPC</sequence>
<evidence type="ECO:0000313" key="2">
    <source>
        <dbReference type="Proteomes" id="UP000037035"/>
    </source>
</evidence>
<organism evidence="1 2">
    <name type="scientific">Puccinia sorghi</name>
    <dbReference type="NCBI Taxonomy" id="27349"/>
    <lineage>
        <taxon>Eukaryota</taxon>
        <taxon>Fungi</taxon>
        <taxon>Dikarya</taxon>
        <taxon>Basidiomycota</taxon>
        <taxon>Pucciniomycotina</taxon>
        <taxon>Pucciniomycetes</taxon>
        <taxon>Pucciniales</taxon>
        <taxon>Pucciniaceae</taxon>
        <taxon>Puccinia</taxon>
    </lineage>
</organism>
<dbReference type="VEuPathDB" id="FungiDB:VP01_1901g2"/>
<evidence type="ECO:0000313" key="1">
    <source>
        <dbReference type="EMBL" id="KNZ58579.1"/>
    </source>
</evidence>